<dbReference type="RefSeq" id="WP_088844848.1">
    <property type="nucleotide sequence ID" value="NZ_FYEW01000002.1"/>
</dbReference>
<dbReference type="OrthoDB" id="881297at2"/>
<proteinExistence type="predicted"/>
<dbReference type="SUPFAM" id="SSF48498">
    <property type="entry name" value="Tetracyclin repressor-like, C-terminal domain"/>
    <property type="match status" value="1"/>
</dbReference>
<reference evidence="2" key="1">
    <citation type="submission" date="2017-06" db="EMBL/GenBank/DDBJ databases">
        <authorList>
            <person name="Varghese N."/>
            <person name="Submissions S."/>
        </authorList>
    </citation>
    <scope>NUCLEOTIDE SEQUENCE [LARGE SCALE GENOMIC DNA]</scope>
    <source>
        <strain evidence="2">DSM 11116</strain>
    </source>
</reference>
<dbReference type="InterPro" id="IPR009057">
    <property type="entry name" value="Homeodomain-like_sf"/>
</dbReference>
<dbReference type="Gene3D" id="1.10.357.10">
    <property type="entry name" value="Tetracycline Repressor, domain 2"/>
    <property type="match status" value="1"/>
</dbReference>
<evidence type="ECO:0000313" key="2">
    <source>
        <dbReference type="Proteomes" id="UP000198131"/>
    </source>
</evidence>
<dbReference type="InterPro" id="IPR036271">
    <property type="entry name" value="Tet_transcr_reg_TetR-rel_C_sf"/>
</dbReference>
<gene>
    <name evidence="1" type="ORF">SAMN06265337_3588</name>
</gene>
<dbReference type="AlphaFoldDB" id="A0A212UF21"/>
<accession>A0A212UF21</accession>
<organism evidence="1 2">
    <name type="scientific">Hymenobacter gelipurpurascens</name>
    <dbReference type="NCBI Taxonomy" id="89968"/>
    <lineage>
        <taxon>Bacteria</taxon>
        <taxon>Pseudomonadati</taxon>
        <taxon>Bacteroidota</taxon>
        <taxon>Cytophagia</taxon>
        <taxon>Cytophagales</taxon>
        <taxon>Hymenobacteraceae</taxon>
        <taxon>Hymenobacter</taxon>
    </lineage>
</organism>
<dbReference type="SUPFAM" id="SSF46689">
    <property type="entry name" value="Homeodomain-like"/>
    <property type="match status" value="1"/>
</dbReference>
<sequence length="204" mass="23439">MNQAAKERLLEQAPSLFARAGGITALSEDGLLSQLGLSATEFQETFQNKDEFVTQAVRFDLDRQKREHQELFARLQSPVERMLGLLQHGIGEMQKAPQTDYVVVQQEHPRVWEMLMQHLANYSAPQIHSLLNEGILLRQFRGDINIELVTKIILEQMNLILNTNVFPPSRYNLAEVFRSIYLYYIRGICTEEGIRLAAAHFARL</sequence>
<protein>
    <submittedName>
        <fullName evidence="1">Transcriptional regulator, TetR family</fullName>
    </submittedName>
</protein>
<name>A0A212UF21_9BACT</name>
<dbReference type="EMBL" id="FYEW01000002">
    <property type="protein sequence ID" value="SNC76839.1"/>
    <property type="molecule type" value="Genomic_DNA"/>
</dbReference>
<dbReference type="Proteomes" id="UP000198131">
    <property type="component" value="Unassembled WGS sequence"/>
</dbReference>
<keyword evidence="2" id="KW-1185">Reference proteome</keyword>
<evidence type="ECO:0000313" key="1">
    <source>
        <dbReference type="EMBL" id="SNC76839.1"/>
    </source>
</evidence>